<sequence length="306" mass="33941">MDRISKPYIALMLTCLIWGTTYLVNKLGVTQIPVFLFTSTRQLISGGLLLMYLFIIKKHPWPDTRYLLFQGMMALFMITLGNGIGTYGLAYIDSGVSAILAAVSPVIIALLTIYLKPDEQLNRIGWLGIITGFGGVVMICFDKLAPAANHDSTVLGFIFTLISVVAWGFGSVISKTRHFEYSPLLAAGFQMFFGGIPLAIIALFVGVPNDFHVTTNMLIIWVYLIGLGSIVAFSCYIYALKHLPATLVSIQSYINPIIAIFLGVLFLREKVSFQLIIGAVLTFIGVFLVNYSQYRRRKKLVKINMN</sequence>
<dbReference type="PANTHER" id="PTHR32322">
    <property type="entry name" value="INNER MEMBRANE TRANSPORTER"/>
    <property type="match status" value="1"/>
</dbReference>
<feature type="transmembrane region" description="Helical" evidence="6">
    <location>
        <begin position="67"/>
        <end position="90"/>
    </location>
</feature>
<dbReference type="PANTHER" id="PTHR32322:SF2">
    <property type="entry name" value="EAMA DOMAIN-CONTAINING PROTEIN"/>
    <property type="match status" value="1"/>
</dbReference>
<comment type="similarity">
    <text evidence="2">Belongs to the EamA transporter family.</text>
</comment>
<evidence type="ECO:0000256" key="4">
    <source>
        <dbReference type="ARBA" id="ARBA00022989"/>
    </source>
</evidence>
<feature type="transmembrane region" description="Helical" evidence="6">
    <location>
        <begin position="96"/>
        <end position="115"/>
    </location>
</feature>
<reference evidence="8 9" key="1">
    <citation type="submission" date="2020-10" db="EMBL/GenBank/DDBJ databases">
        <title>Connecting structure to function with the recovery of over 1000 high-quality activated sludge metagenome-assembled genomes encoding full-length rRNA genes using long-read sequencing.</title>
        <authorList>
            <person name="Singleton C.M."/>
            <person name="Petriglieri F."/>
            <person name="Kristensen J.M."/>
            <person name="Kirkegaard R.H."/>
            <person name="Michaelsen T.Y."/>
            <person name="Andersen M.H."/>
            <person name="Karst S.M."/>
            <person name="Dueholm M.S."/>
            <person name="Nielsen P.H."/>
            <person name="Albertsen M."/>
        </authorList>
    </citation>
    <scope>NUCLEOTIDE SEQUENCE [LARGE SCALE GENOMIC DNA]</scope>
    <source>
        <strain evidence="8">Ribe_18-Q3-R11-54_BAT3C.373</strain>
    </source>
</reference>
<organism evidence="8 9">
    <name type="scientific">Candidatus Defluviibacterium haderslevense</name>
    <dbReference type="NCBI Taxonomy" id="2981993"/>
    <lineage>
        <taxon>Bacteria</taxon>
        <taxon>Pseudomonadati</taxon>
        <taxon>Bacteroidota</taxon>
        <taxon>Saprospiria</taxon>
        <taxon>Saprospirales</taxon>
        <taxon>Saprospiraceae</taxon>
        <taxon>Candidatus Defluviibacterium</taxon>
    </lineage>
</organism>
<feature type="transmembrane region" description="Helical" evidence="6">
    <location>
        <begin position="184"/>
        <end position="206"/>
    </location>
</feature>
<feature type="transmembrane region" description="Helical" evidence="6">
    <location>
        <begin position="247"/>
        <end position="267"/>
    </location>
</feature>
<feature type="transmembrane region" description="Helical" evidence="6">
    <location>
        <begin position="153"/>
        <end position="172"/>
    </location>
</feature>
<dbReference type="Gene3D" id="1.10.3730.20">
    <property type="match status" value="1"/>
</dbReference>
<dbReference type="Proteomes" id="UP000808349">
    <property type="component" value="Unassembled WGS sequence"/>
</dbReference>
<feature type="domain" description="EamA" evidence="7">
    <location>
        <begin position="155"/>
        <end position="290"/>
    </location>
</feature>
<protein>
    <submittedName>
        <fullName evidence="8">EamA family transporter</fullName>
    </submittedName>
</protein>
<dbReference type="GO" id="GO:0016020">
    <property type="term" value="C:membrane"/>
    <property type="evidence" value="ECO:0007669"/>
    <property type="project" value="UniProtKB-SubCell"/>
</dbReference>
<feature type="transmembrane region" description="Helical" evidence="6">
    <location>
        <begin position="7"/>
        <end position="25"/>
    </location>
</feature>
<gene>
    <name evidence="8" type="ORF">IPO85_11780</name>
</gene>
<proteinExistence type="inferred from homology"/>
<dbReference type="AlphaFoldDB" id="A0A9D7SA46"/>
<comment type="caution">
    <text evidence="8">The sequence shown here is derived from an EMBL/GenBank/DDBJ whole genome shotgun (WGS) entry which is preliminary data.</text>
</comment>
<keyword evidence="3 6" id="KW-0812">Transmembrane</keyword>
<feature type="domain" description="EamA" evidence="7">
    <location>
        <begin position="8"/>
        <end position="139"/>
    </location>
</feature>
<dbReference type="EMBL" id="JADKFW010000007">
    <property type="protein sequence ID" value="MBK9718169.1"/>
    <property type="molecule type" value="Genomic_DNA"/>
</dbReference>
<evidence type="ECO:0000313" key="8">
    <source>
        <dbReference type="EMBL" id="MBK9718169.1"/>
    </source>
</evidence>
<evidence type="ECO:0000256" key="3">
    <source>
        <dbReference type="ARBA" id="ARBA00022692"/>
    </source>
</evidence>
<accession>A0A9D7SA46</accession>
<name>A0A9D7SA46_9BACT</name>
<evidence type="ECO:0000256" key="1">
    <source>
        <dbReference type="ARBA" id="ARBA00004141"/>
    </source>
</evidence>
<dbReference type="InterPro" id="IPR037185">
    <property type="entry name" value="EmrE-like"/>
</dbReference>
<dbReference type="SUPFAM" id="SSF103481">
    <property type="entry name" value="Multidrug resistance efflux transporter EmrE"/>
    <property type="match status" value="2"/>
</dbReference>
<feature type="transmembrane region" description="Helical" evidence="6">
    <location>
        <begin position="273"/>
        <end position="292"/>
    </location>
</feature>
<dbReference type="InterPro" id="IPR050638">
    <property type="entry name" value="AA-Vitamin_Transporters"/>
</dbReference>
<evidence type="ECO:0000313" key="9">
    <source>
        <dbReference type="Proteomes" id="UP000808349"/>
    </source>
</evidence>
<keyword evidence="5 6" id="KW-0472">Membrane</keyword>
<evidence type="ECO:0000259" key="7">
    <source>
        <dbReference type="Pfam" id="PF00892"/>
    </source>
</evidence>
<keyword evidence="4 6" id="KW-1133">Transmembrane helix</keyword>
<evidence type="ECO:0000256" key="6">
    <source>
        <dbReference type="SAM" id="Phobius"/>
    </source>
</evidence>
<dbReference type="Pfam" id="PF00892">
    <property type="entry name" value="EamA"/>
    <property type="match status" value="2"/>
</dbReference>
<feature type="transmembrane region" description="Helical" evidence="6">
    <location>
        <begin position="218"/>
        <end position="240"/>
    </location>
</feature>
<feature type="transmembrane region" description="Helical" evidence="6">
    <location>
        <begin position="31"/>
        <end position="55"/>
    </location>
</feature>
<dbReference type="InterPro" id="IPR000620">
    <property type="entry name" value="EamA_dom"/>
</dbReference>
<evidence type="ECO:0000256" key="5">
    <source>
        <dbReference type="ARBA" id="ARBA00023136"/>
    </source>
</evidence>
<evidence type="ECO:0000256" key="2">
    <source>
        <dbReference type="ARBA" id="ARBA00007362"/>
    </source>
</evidence>
<feature type="transmembrane region" description="Helical" evidence="6">
    <location>
        <begin position="124"/>
        <end position="141"/>
    </location>
</feature>
<comment type="subcellular location">
    <subcellularLocation>
        <location evidence="1">Membrane</location>
        <topology evidence="1">Multi-pass membrane protein</topology>
    </subcellularLocation>
</comment>